<comment type="caution">
    <text evidence="1">The sequence shown here is derived from an EMBL/GenBank/DDBJ whole genome shotgun (WGS) entry which is preliminary data.</text>
</comment>
<keyword evidence="2" id="KW-1185">Reference proteome</keyword>
<dbReference type="EMBL" id="JAENHL010000007">
    <property type="protein sequence ID" value="MBK1868654.1"/>
    <property type="molecule type" value="Genomic_DNA"/>
</dbReference>
<gene>
    <name evidence="1" type="ORF">JHL16_20025</name>
</gene>
<reference evidence="1" key="1">
    <citation type="submission" date="2021-01" db="EMBL/GenBank/DDBJ databases">
        <authorList>
            <person name="Sun Q."/>
        </authorList>
    </citation>
    <scope>NUCLEOTIDE SEQUENCE</scope>
    <source>
        <strain evidence="1">YIM B02566</strain>
    </source>
</reference>
<protein>
    <submittedName>
        <fullName evidence="1">Serine hydrolase</fullName>
    </submittedName>
</protein>
<evidence type="ECO:0000313" key="2">
    <source>
        <dbReference type="Proteomes" id="UP000616151"/>
    </source>
</evidence>
<proteinExistence type="predicted"/>
<organism evidence="1 2">
    <name type="scientific">Taklimakanibacter albus</name>
    <dbReference type="NCBI Taxonomy" id="2800327"/>
    <lineage>
        <taxon>Bacteria</taxon>
        <taxon>Pseudomonadati</taxon>
        <taxon>Pseudomonadota</taxon>
        <taxon>Alphaproteobacteria</taxon>
        <taxon>Hyphomicrobiales</taxon>
        <taxon>Aestuariivirgaceae</taxon>
        <taxon>Taklimakanibacter</taxon>
    </lineage>
</organism>
<evidence type="ECO:0000313" key="1">
    <source>
        <dbReference type="EMBL" id="MBK1868654.1"/>
    </source>
</evidence>
<dbReference type="Proteomes" id="UP000616151">
    <property type="component" value="Unassembled WGS sequence"/>
</dbReference>
<name>A0ACC5R7L0_9HYPH</name>
<keyword evidence="1" id="KW-0378">Hydrolase</keyword>
<sequence>MTSYRNSEPRLPIMRESPPRLRVPFADWDRAPWNRWSFQHVREVLPTAEVWRGNGQPSSLPQLPQDLSGIPFTGVDGATRTVESFLDESYTDGFLVLHKGRILTERYFNGMGERTLHLSQSMAKSVTAATAGCLVAQGLLDPDALITHYLPELEATAYKGARLRHVLDMTSGVRFNEDYTDPLSDIGRSDVASGWKPAPAGVTDFPEHMWELILSLTTLERPHGELFAYRSIETDVLAFCMERASGRRLPELVSEFLWQPMGADESGCFTLDRAGYALADGGLNATLRDYARFGALYLHDGFFNGRQIVPADWVRQTRIGDARLFGEPYTLTTPNGAYRNQFWIEDVSRPAIMCRGVFGQLIYIDSSRDLVVVKLSSWPDFLNIEFGVNTLRMIHALANELV</sequence>
<accession>A0ACC5R7L0</accession>